<evidence type="ECO:0000256" key="6">
    <source>
        <dbReference type="ARBA" id="ARBA00023063"/>
    </source>
</evidence>
<dbReference type="GeneID" id="30990345"/>
<feature type="transmembrane region" description="Helical" evidence="8">
    <location>
        <begin position="465"/>
        <end position="491"/>
    </location>
</feature>
<gene>
    <name evidence="10" type="ORF">BN1211_1270</name>
    <name evidence="11" type="ORF">CYBJADRAFT_169834</name>
</gene>
<sequence length="541" mass="59127">MDFKRKLSLLVKAPELNPKTRKAYSIPILNPINIYGRAFHLSWLGFFVSFLSWFAFPPLLAHSIKKDLNMTSADVANNNIAGLCATMLGRVILGPVCDRIGPRYAMALVLLVGSVPTAFVPLVNNIAGLHAIRFFVGLLGSSFIPCQVWTTVFFDKTIVGTANAFAGGFGNSGGGVAFFMMPAILNDLLKDGYSQRKSWSYAFVIGPFVILIFVSCLILLFGQDCPEGKWSQRGDVLDIGVDVRSVDVVSINAHHPVLSHISGAAPPVNRRLSEDKIGAIDERTSDNSISDNAVDVVKTRVSDVVDLEQIVENPTWKSFLMVSFHYRTMLVALPYIVTFGGELAIESVLSALYMQRAKIDGLNWNQSKSGSWASMIGLLNVVTRPLGGIISDYLYKTFKSTRAKKFWLLFCACMQGIFLIWIGFVPSSKLSLHGLIASISVMCVFMEAGNGACFSLVPHINPKNVGIVSGITGAFGNIGGIFFSLVFRFSLYSNGTNDYMRGFWIIGICCVAIAVVCSFLPVSEDRYVAQETVNDHEKALA</sequence>
<dbReference type="InterPro" id="IPR020846">
    <property type="entry name" value="MFS_dom"/>
</dbReference>
<organism evidence="10 12">
    <name type="scientific">Cyberlindnera jadinii (strain ATCC 18201 / CBS 1600 / BCRC 20928 / JCM 3617 / NBRC 0987 / NRRL Y-1542)</name>
    <name type="common">Torula yeast</name>
    <name type="synonym">Candida utilis</name>
    <dbReference type="NCBI Taxonomy" id="983966"/>
    <lineage>
        <taxon>Eukaryota</taxon>
        <taxon>Fungi</taxon>
        <taxon>Dikarya</taxon>
        <taxon>Ascomycota</taxon>
        <taxon>Saccharomycotina</taxon>
        <taxon>Saccharomycetes</taxon>
        <taxon>Phaffomycetales</taxon>
        <taxon>Phaffomycetaceae</taxon>
        <taxon>Cyberlindnera</taxon>
    </lineage>
</organism>
<evidence type="ECO:0000256" key="7">
    <source>
        <dbReference type="ARBA" id="ARBA00023136"/>
    </source>
</evidence>
<dbReference type="OMA" id="TFWAWNL"/>
<evidence type="ECO:0000313" key="10">
    <source>
        <dbReference type="EMBL" id="CEP21223.1"/>
    </source>
</evidence>
<proteinExistence type="inferred from homology"/>
<dbReference type="Gene3D" id="1.20.1250.20">
    <property type="entry name" value="MFS general substrate transporter like domains"/>
    <property type="match status" value="2"/>
</dbReference>
<dbReference type="SUPFAM" id="SSF103473">
    <property type="entry name" value="MFS general substrate transporter"/>
    <property type="match status" value="1"/>
</dbReference>
<accession>A0A1E4RUG9</accession>
<evidence type="ECO:0000256" key="3">
    <source>
        <dbReference type="ARBA" id="ARBA00022448"/>
    </source>
</evidence>
<feature type="transmembrane region" description="Helical" evidence="8">
    <location>
        <begin position="132"/>
        <end position="154"/>
    </location>
</feature>
<dbReference type="GO" id="GO:0042128">
    <property type="term" value="P:nitrate assimilation"/>
    <property type="evidence" value="ECO:0007669"/>
    <property type="project" value="UniProtKB-UniRule"/>
</dbReference>
<protein>
    <recommendedName>
        <fullName evidence="8">Nitrate/nitrite transporter</fullName>
    </recommendedName>
</protein>
<evidence type="ECO:0000256" key="8">
    <source>
        <dbReference type="RuleBase" id="RU366033"/>
    </source>
</evidence>
<evidence type="ECO:0000256" key="4">
    <source>
        <dbReference type="ARBA" id="ARBA00022692"/>
    </source>
</evidence>
<comment type="subcellular location">
    <subcellularLocation>
        <location evidence="8">Cell membrane</location>
        <topology evidence="8">Multi-pass membrane protein</topology>
    </subcellularLocation>
    <subcellularLocation>
        <location evidence="1">Membrane</location>
        <topology evidence="1">Multi-pass membrane protein</topology>
    </subcellularLocation>
</comment>
<feature type="transmembrane region" description="Helical" evidence="8">
    <location>
        <begin position="161"/>
        <end position="181"/>
    </location>
</feature>
<evidence type="ECO:0000256" key="1">
    <source>
        <dbReference type="ARBA" id="ARBA00004141"/>
    </source>
</evidence>
<keyword evidence="3 8" id="KW-0813">Transport</keyword>
<keyword evidence="6 8" id="KW-0534">Nitrate assimilation</keyword>
<evidence type="ECO:0000313" key="13">
    <source>
        <dbReference type="Proteomes" id="UP000094389"/>
    </source>
</evidence>
<name>A0A0H5C0H7_CYBJN</name>
<evidence type="ECO:0000256" key="5">
    <source>
        <dbReference type="ARBA" id="ARBA00022989"/>
    </source>
</evidence>
<accession>A0A0H5C0H7</accession>
<reference evidence="12" key="2">
    <citation type="journal article" date="2015" name="J. Biotechnol.">
        <title>The structure of the Cyberlindnera jadinii genome and its relation to Candida utilis analyzed by the occurrence of single nucleotide polymorphisms.</title>
        <authorList>
            <person name="Rupp O."/>
            <person name="Brinkrolf K."/>
            <person name="Buerth C."/>
            <person name="Kunigo M."/>
            <person name="Schneider J."/>
            <person name="Jaenicke S."/>
            <person name="Goesmann A."/>
            <person name="Puehler A."/>
            <person name="Jaeger K.-E."/>
            <person name="Ernst J.F."/>
        </authorList>
    </citation>
    <scope>NUCLEOTIDE SEQUENCE [LARGE SCALE GENOMIC DNA]</scope>
    <source>
        <strain evidence="12">ATCC 18201 / CBS 1600 / BCRC 20928 / JCM 3617 / NBRC 0987 / NRRL Y-1542</strain>
    </source>
</reference>
<keyword evidence="7 8" id="KW-0472">Membrane</keyword>
<dbReference type="PROSITE" id="PS50850">
    <property type="entry name" value="MFS"/>
    <property type="match status" value="1"/>
</dbReference>
<evidence type="ECO:0000256" key="2">
    <source>
        <dbReference type="ARBA" id="ARBA00008432"/>
    </source>
</evidence>
<dbReference type="STRING" id="983966.A0A0H5C0H7"/>
<dbReference type="InterPro" id="IPR036259">
    <property type="entry name" value="MFS_trans_sf"/>
</dbReference>
<keyword evidence="4 8" id="KW-0812">Transmembrane</keyword>
<comment type="similarity">
    <text evidence="2 8">Belongs to the major facilitator superfamily. Nitrate/nitrite porter (TC 2.A.1.8) family.</text>
</comment>
<feature type="domain" description="Major facilitator superfamily (MFS) profile" evidence="9">
    <location>
        <begin position="38"/>
        <end position="525"/>
    </location>
</feature>
<feature type="transmembrane region" description="Helical" evidence="8">
    <location>
        <begin position="503"/>
        <end position="522"/>
    </location>
</feature>
<reference evidence="11 13" key="3">
    <citation type="journal article" date="2016" name="Proc. Natl. Acad. Sci. U.S.A.">
        <title>Comparative genomics of biotechnologically important yeasts.</title>
        <authorList>
            <person name="Riley R."/>
            <person name="Haridas S."/>
            <person name="Wolfe K.H."/>
            <person name="Lopes M.R."/>
            <person name="Hittinger C.T."/>
            <person name="Goeker M."/>
            <person name="Salamov A.A."/>
            <person name="Wisecaver J.H."/>
            <person name="Long T.M."/>
            <person name="Calvey C.H."/>
            <person name="Aerts A.L."/>
            <person name="Barry K.W."/>
            <person name="Choi C."/>
            <person name="Clum A."/>
            <person name="Coughlan A.Y."/>
            <person name="Deshpande S."/>
            <person name="Douglass A.P."/>
            <person name="Hanson S.J."/>
            <person name="Klenk H.-P."/>
            <person name="LaButti K.M."/>
            <person name="Lapidus A."/>
            <person name="Lindquist E.A."/>
            <person name="Lipzen A.M."/>
            <person name="Meier-Kolthoff J.P."/>
            <person name="Ohm R.A."/>
            <person name="Otillar R.P."/>
            <person name="Pangilinan J.L."/>
            <person name="Peng Y."/>
            <person name="Rokas A."/>
            <person name="Rosa C.A."/>
            <person name="Scheuner C."/>
            <person name="Sibirny A.A."/>
            <person name="Slot J.C."/>
            <person name="Stielow J.B."/>
            <person name="Sun H."/>
            <person name="Kurtzman C.P."/>
            <person name="Blackwell M."/>
            <person name="Grigoriev I.V."/>
            <person name="Jeffries T.W."/>
        </authorList>
    </citation>
    <scope>NUCLEOTIDE SEQUENCE [LARGE SCALE GENOMIC DNA]</scope>
    <source>
        <strain evidence="13">ATCC 18201 / CBS 1600 / BCRC 20928 / JCM 3617 / NBRC 0987 / NRRL Y-1542</strain>
        <strain evidence="11">NRRL Y-1542</strain>
    </source>
</reference>
<dbReference type="Pfam" id="PF07690">
    <property type="entry name" value="MFS_1"/>
    <property type="match status" value="1"/>
</dbReference>
<keyword evidence="8" id="KW-1003">Cell membrane</keyword>
<feature type="transmembrane region" description="Helical" evidence="8">
    <location>
        <begin position="38"/>
        <end position="56"/>
    </location>
</feature>
<dbReference type="RefSeq" id="XP_020067917.1">
    <property type="nucleotide sequence ID" value="XM_020215949.1"/>
</dbReference>
<dbReference type="AlphaFoldDB" id="A0A0H5C0H7"/>
<feature type="transmembrane region" description="Helical" evidence="8">
    <location>
        <begin position="201"/>
        <end position="222"/>
    </location>
</feature>
<feature type="transmembrane region" description="Helical" evidence="8">
    <location>
        <begin position="105"/>
        <end position="126"/>
    </location>
</feature>
<keyword evidence="13" id="KW-1185">Reference proteome</keyword>
<keyword evidence="5 8" id="KW-1133">Transmembrane helix</keyword>
<dbReference type="GO" id="GO:0015113">
    <property type="term" value="F:nitrite transmembrane transporter activity"/>
    <property type="evidence" value="ECO:0007669"/>
    <property type="project" value="InterPro"/>
</dbReference>
<dbReference type="InterPro" id="IPR011701">
    <property type="entry name" value="MFS"/>
</dbReference>
<evidence type="ECO:0000313" key="11">
    <source>
        <dbReference type="EMBL" id="ODV70878.1"/>
    </source>
</evidence>
<dbReference type="NCBIfam" id="TIGR00886">
    <property type="entry name" value="2A0108"/>
    <property type="match status" value="1"/>
</dbReference>
<dbReference type="InterPro" id="IPR004737">
    <property type="entry name" value="NO3_transporter_NarK/NarU-like"/>
</dbReference>
<dbReference type="GO" id="GO:0015112">
    <property type="term" value="F:nitrate transmembrane transporter activity"/>
    <property type="evidence" value="ECO:0007669"/>
    <property type="project" value="UniProtKB-UniRule"/>
</dbReference>
<feature type="transmembrane region" description="Helical" evidence="8">
    <location>
        <begin position="330"/>
        <end position="352"/>
    </location>
</feature>
<dbReference type="EMBL" id="KV453948">
    <property type="protein sequence ID" value="ODV70878.1"/>
    <property type="molecule type" value="Genomic_DNA"/>
</dbReference>
<feature type="transmembrane region" description="Helical" evidence="8">
    <location>
        <begin position="430"/>
        <end position="453"/>
    </location>
</feature>
<dbReference type="GO" id="GO:0005886">
    <property type="term" value="C:plasma membrane"/>
    <property type="evidence" value="ECO:0007669"/>
    <property type="project" value="UniProtKB-SubCell"/>
</dbReference>
<dbReference type="OrthoDB" id="434240at2759"/>
<evidence type="ECO:0000259" key="9">
    <source>
        <dbReference type="PROSITE" id="PS50850"/>
    </source>
</evidence>
<reference evidence="10" key="1">
    <citation type="submission" date="2014-12" db="EMBL/GenBank/DDBJ databases">
        <authorList>
            <person name="Jaenicke S."/>
        </authorList>
    </citation>
    <scope>NUCLEOTIDE SEQUENCE [LARGE SCALE GENOMIC DNA]</scope>
    <source>
        <strain evidence="10">CBS1600</strain>
    </source>
</reference>
<dbReference type="PANTHER" id="PTHR23515">
    <property type="entry name" value="HIGH-AFFINITY NITRATE TRANSPORTER 2.3"/>
    <property type="match status" value="1"/>
</dbReference>
<dbReference type="EMBL" id="CDQK01000002">
    <property type="protein sequence ID" value="CEP21223.1"/>
    <property type="molecule type" value="Genomic_DNA"/>
</dbReference>
<feature type="transmembrane region" description="Helical" evidence="8">
    <location>
        <begin position="406"/>
        <end position="424"/>
    </location>
</feature>
<dbReference type="InterPro" id="IPR044772">
    <property type="entry name" value="NO3_transporter"/>
</dbReference>
<dbReference type="Proteomes" id="UP000038830">
    <property type="component" value="Unassembled WGS sequence"/>
</dbReference>
<dbReference type="Proteomes" id="UP000094389">
    <property type="component" value="Unassembled WGS sequence"/>
</dbReference>
<evidence type="ECO:0000313" key="12">
    <source>
        <dbReference type="Proteomes" id="UP000038830"/>
    </source>
</evidence>